<dbReference type="RefSeq" id="WP_345005822.1">
    <property type="nucleotide sequence ID" value="NZ_BAABCY010000053.1"/>
</dbReference>
<proteinExistence type="predicted"/>
<dbReference type="EMBL" id="BAABCY010000053">
    <property type="protein sequence ID" value="GAA3570050.1"/>
    <property type="molecule type" value="Genomic_DNA"/>
</dbReference>
<dbReference type="Proteomes" id="UP001500954">
    <property type="component" value="Unassembled WGS sequence"/>
</dbReference>
<reference evidence="2" key="1">
    <citation type="journal article" date="2019" name="Int. J. Syst. Evol. Microbiol.">
        <title>The Global Catalogue of Microorganisms (GCM) 10K type strain sequencing project: providing services to taxonomists for standard genome sequencing and annotation.</title>
        <authorList>
            <consortium name="The Broad Institute Genomics Platform"/>
            <consortium name="The Broad Institute Genome Sequencing Center for Infectious Disease"/>
            <person name="Wu L."/>
            <person name="Ma J."/>
        </authorList>
    </citation>
    <scope>NUCLEOTIDE SEQUENCE [LARGE SCALE GENOMIC DNA]</scope>
    <source>
        <strain evidence="2">JCM 17111</strain>
    </source>
</reference>
<organism evidence="1 2">
    <name type="scientific">Snuella lapsa</name>
    <dbReference type="NCBI Taxonomy" id="870481"/>
    <lineage>
        <taxon>Bacteria</taxon>
        <taxon>Pseudomonadati</taxon>
        <taxon>Bacteroidota</taxon>
        <taxon>Flavobacteriia</taxon>
        <taxon>Flavobacteriales</taxon>
        <taxon>Flavobacteriaceae</taxon>
        <taxon>Snuella</taxon>
    </lineage>
</organism>
<comment type="caution">
    <text evidence="1">The sequence shown here is derived from an EMBL/GenBank/DDBJ whole genome shotgun (WGS) entry which is preliminary data.</text>
</comment>
<protein>
    <submittedName>
        <fullName evidence="1">Uncharacterized protein</fullName>
    </submittedName>
</protein>
<accession>A0ABP6XR32</accession>
<gene>
    <name evidence="1" type="ORF">GCM10022395_19650</name>
</gene>
<evidence type="ECO:0000313" key="1">
    <source>
        <dbReference type="EMBL" id="GAA3570050.1"/>
    </source>
</evidence>
<keyword evidence="2" id="KW-1185">Reference proteome</keyword>
<evidence type="ECO:0000313" key="2">
    <source>
        <dbReference type="Proteomes" id="UP001500954"/>
    </source>
</evidence>
<sequence length="100" mass="11455">MKNKYFISTVFVLFLCLYTGTNKIKAQGCVAIRGYSSCSAGNMENGINLKQGEFTVGSNFRYFESFRHFRGTEEETNRVDEGTNVINDSYFSDITFNLWN</sequence>
<name>A0ABP6XR32_9FLAO</name>